<keyword evidence="1" id="KW-0812">Transmembrane</keyword>
<evidence type="ECO:0000313" key="3">
    <source>
        <dbReference type="Proteomes" id="UP000253676"/>
    </source>
</evidence>
<keyword evidence="1" id="KW-1133">Transmembrane helix</keyword>
<sequence>MDSIFLHLQNFTLVSYITFGLVVASFFVETKSNSPYKSLLLSNIGFVIYNFTLANGADIDFPIYFILLSFLICSWFFVLKNIEEEEDEDRGYLSIDYSIYRDSFATLQDENKDEISSMKKGFFYIFPNILRTLFAKMFENKTMLFVRDLLKNDTVHYEHPQRKFVYVSTYLILISILVSFFYV</sequence>
<dbReference type="EMBL" id="QNUX01000002">
    <property type="protein sequence ID" value="RBN51560.1"/>
    <property type="molecule type" value="Genomic_DNA"/>
</dbReference>
<dbReference type="OrthoDB" id="1353753at2"/>
<feature type="transmembrane region" description="Helical" evidence="1">
    <location>
        <begin position="6"/>
        <end position="28"/>
    </location>
</feature>
<evidence type="ECO:0000256" key="1">
    <source>
        <dbReference type="SAM" id="Phobius"/>
    </source>
</evidence>
<keyword evidence="3" id="KW-1185">Reference proteome</keyword>
<feature type="transmembrane region" description="Helical" evidence="1">
    <location>
        <begin position="63"/>
        <end position="82"/>
    </location>
</feature>
<dbReference type="Proteomes" id="UP000253676">
    <property type="component" value="Unassembled WGS sequence"/>
</dbReference>
<comment type="caution">
    <text evidence="2">The sequence shown here is derived from an EMBL/GenBank/DDBJ whole genome shotgun (WGS) entry which is preliminary data.</text>
</comment>
<proteinExistence type="predicted"/>
<organism evidence="2 3">
    <name type="scientific">Flavobacterium psychrolimnae</name>
    <dbReference type="NCBI Taxonomy" id="249351"/>
    <lineage>
        <taxon>Bacteria</taxon>
        <taxon>Pseudomonadati</taxon>
        <taxon>Bacteroidota</taxon>
        <taxon>Flavobacteriia</taxon>
        <taxon>Flavobacteriales</taxon>
        <taxon>Flavobacteriaceae</taxon>
        <taxon>Flavobacterium</taxon>
    </lineage>
</organism>
<evidence type="ECO:0000313" key="2">
    <source>
        <dbReference type="EMBL" id="RBN51560.1"/>
    </source>
</evidence>
<keyword evidence="1" id="KW-0472">Membrane</keyword>
<feature type="transmembrane region" description="Helical" evidence="1">
    <location>
        <begin position="164"/>
        <end position="182"/>
    </location>
</feature>
<gene>
    <name evidence="2" type="ORF">DR980_03890</name>
</gene>
<dbReference type="RefSeq" id="WP_113633936.1">
    <property type="nucleotide sequence ID" value="NZ_QNUX01000002.1"/>
</dbReference>
<feature type="transmembrane region" description="Helical" evidence="1">
    <location>
        <begin position="40"/>
        <end position="57"/>
    </location>
</feature>
<protein>
    <submittedName>
        <fullName evidence="2">Uncharacterized protein</fullName>
    </submittedName>
</protein>
<reference evidence="2 3" key="1">
    <citation type="submission" date="2018-07" db="EMBL/GenBank/DDBJ databases">
        <title>Complete genome sequence of Flavobacterium psychrolimnae LMG 22018.</title>
        <authorList>
            <person name="Kim D.-U."/>
        </authorList>
    </citation>
    <scope>NUCLEOTIDE SEQUENCE [LARGE SCALE GENOMIC DNA]</scope>
    <source>
        <strain evidence="2 3">LMG 22018</strain>
    </source>
</reference>
<name>A0A366B389_9FLAO</name>
<accession>A0A366B389</accession>
<dbReference type="AlphaFoldDB" id="A0A366B389"/>